<gene>
    <name evidence="1" type="ORF">LITE_LOCUS46113</name>
</gene>
<proteinExistence type="predicted"/>
<dbReference type="AlphaFoldDB" id="A0AAV0R1Y1"/>
<sequence length="53" mass="6181">MKARKSCKEAYDLRSPITTFRITISGAISPFSERPFPPEMLRMENAFWKKAMN</sequence>
<accession>A0AAV0R1Y1</accession>
<reference evidence="1" key="1">
    <citation type="submission" date="2022-08" db="EMBL/GenBank/DDBJ databases">
        <authorList>
            <person name="Gutierrez-Valencia J."/>
        </authorList>
    </citation>
    <scope>NUCLEOTIDE SEQUENCE</scope>
</reference>
<keyword evidence="2" id="KW-1185">Reference proteome</keyword>
<evidence type="ECO:0000313" key="1">
    <source>
        <dbReference type="EMBL" id="CAI0551717.1"/>
    </source>
</evidence>
<name>A0AAV0R1Y1_9ROSI</name>
<organism evidence="1 2">
    <name type="scientific">Linum tenue</name>
    <dbReference type="NCBI Taxonomy" id="586396"/>
    <lineage>
        <taxon>Eukaryota</taxon>
        <taxon>Viridiplantae</taxon>
        <taxon>Streptophyta</taxon>
        <taxon>Embryophyta</taxon>
        <taxon>Tracheophyta</taxon>
        <taxon>Spermatophyta</taxon>
        <taxon>Magnoliopsida</taxon>
        <taxon>eudicotyledons</taxon>
        <taxon>Gunneridae</taxon>
        <taxon>Pentapetalae</taxon>
        <taxon>rosids</taxon>
        <taxon>fabids</taxon>
        <taxon>Malpighiales</taxon>
        <taxon>Linaceae</taxon>
        <taxon>Linum</taxon>
    </lineage>
</organism>
<dbReference type="Proteomes" id="UP001154282">
    <property type="component" value="Unassembled WGS sequence"/>
</dbReference>
<comment type="caution">
    <text evidence="1">The sequence shown here is derived from an EMBL/GenBank/DDBJ whole genome shotgun (WGS) entry which is preliminary data.</text>
</comment>
<evidence type="ECO:0000313" key="2">
    <source>
        <dbReference type="Proteomes" id="UP001154282"/>
    </source>
</evidence>
<protein>
    <submittedName>
        <fullName evidence="1">Uncharacterized protein</fullName>
    </submittedName>
</protein>
<dbReference type="EMBL" id="CAMGYJ010000010">
    <property type="protein sequence ID" value="CAI0551717.1"/>
    <property type="molecule type" value="Genomic_DNA"/>
</dbReference>